<dbReference type="InterPro" id="IPR029063">
    <property type="entry name" value="SAM-dependent_MTases_sf"/>
</dbReference>
<evidence type="ECO:0000256" key="1">
    <source>
        <dbReference type="ARBA" id="ARBA00011900"/>
    </source>
</evidence>
<keyword evidence="4" id="KW-0949">S-adenosyl-L-methionine</keyword>
<keyword evidence="2 11" id="KW-0489">Methyltransferase</keyword>
<evidence type="ECO:0000256" key="6">
    <source>
        <dbReference type="ARBA" id="ARBA00023125"/>
    </source>
</evidence>
<dbReference type="Proteomes" id="UP000593994">
    <property type="component" value="Chromosome"/>
</dbReference>
<evidence type="ECO:0000256" key="4">
    <source>
        <dbReference type="ARBA" id="ARBA00022691"/>
    </source>
</evidence>
<dbReference type="InterPro" id="IPR025931">
    <property type="entry name" value="TaqI_C"/>
</dbReference>
<dbReference type="Pfam" id="PF13588">
    <property type="entry name" value="HSDR_N_2"/>
    <property type="match status" value="1"/>
</dbReference>
<dbReference type="InterPro" id="IPR050953">
    <property type="entry name" value="N4_N6_ade-DNA_methylase"/>
</dbReference>
<dbReference type="REBASE" id="454187">
    <property type="entry name" value="SspGD2ORF8570P"/>
</dbReference>
<dbReference type="InterPro" id="IPR011639">
    <property type="entry name" value="MethylTrfase_TaqI-like_dom"/>
</dbReference>
<evidence type="ECO:0000256" key="5">
    <source>
        <dbReference type="ARBA" id="ARBA00022747"/>
    </source>
</evidence>
<dbReference type="GO" id="GO:0032259">
    <property type="term" value="P:methylation"/>
    <property type="evidence" value="ECO:0007669"/>
    <property type="project" value="UniProtKB-KW"/>
</dbReference>
<accession>A0A7S7LUW7</accession>
<evidence type="ECO:0000313" key="11">
    <source>
        <dbReference type="EMBL" id="QOY51184.1"/>
    </source>
</evidence>
<dbReference type="InterPro" id="IPR002052">
    <property type="entry name" value="DNA_methylase_N6_adenine_CS"/>
</dbReference>
<dbReference type="PANTHER" id="PTHR33841:SF1">
    <property type="entry name" value="DNA METHYLTRANSFERASE A"/>
    <property type="match status" value="1"/>
</dbReference>
<organism evidence="11 12">
    <name type="scientific">Candidatus Sulfurimonas baltica</name>
    <dbReference type="NCBI Taxonomy" id="2740404"/>
    <lineage>
        <taxon>Bacteria</taxon>
        <taxon>Pseudomonadati</taxon>
        <taxon>Campylobacterota</taxon>
        <taxon>Epsilonproteobacteria</taxon>
        <taxon>Campylobacterales</taxon>
        <taxon>Sulfurimonadaceae</taxon>
        <taxon>Sulfurimonas</taxon>
    </lineage>
</organism>
<evidence type="ECO:0000259" key="8">
    <source>
        <dbReference type="Pfam" id="PF07669"/>
    </source>
</evidence>
<feature type="domain" description="Type I restriction enzyme R protein N-terminal" evidence="10">
    <location>
        <begin position="58"/>
        <end position="120"/>
    </location>
</feature>
<feature type="domain" description="Type II methyltransferase M.TaqI-like" evidence="8">
    <location>
        <begin position="456"/>
        <end position="610"/>
    </location>
</feature>
<keyword evidence="6" id="KW-0238">DNA-binding</keyword>
<keyword evidence="5" id="KW-0680">Restriction system</keyword>
<dbReference type="Pfam" id="PF12950">
    <property type="entry name" value="TaqI_C"/>
    <property type="match status" value="1"/>
</dbReference>
<dbReference type="PRINTS" id="PR00507">
    <property type="entry name" value="N12N6MTFRASE"/>
</dbReference>
<dbReference type="SUPFAM" id="SSF53335">
    <property type="entry name" value="S-adenosyl-L-methionine-dependent methyltransferases"/>
    <property type="match status" value="1"/>
</dbReference>
<dbReference type="EC" id="2.1.1.72" evidence="1"/>
<evidence type="ECO:0000256" key="2">
    <source>
        <dbReference type="ARBA" id="ARBA00022603"/>
    </source>
</evidence>
<dbReference type="Gene3D" id="3.40.50.150">
    <property type="entry name" value="Vaccinia Virus protein VP39"/>
    <property type="match status" value="1"/>
</dbReference>
<dbReference type="GO" id="GO:0009307">
    <property type="term" value="P:DNA restriction-modification system"/>
    <property type="evidence" value="ECO:0007669"/>
    <property type="project" value="UniProtKB-KW"/>
</dbReference>
<dbReference type="AlphaFoldDB" id="A0A7S7LUW7"/>
<feature type="domain" description="TaqI-like C-terminal specificity" evidence="9">
    <location>
        <begin position="722"/>
        <end position="876"/>
    </location>
</feature>
<keyword evidence="12" id="KW-1185">Reference proteome</keyword>
<dbReference type="EMBL" id="CP054492">
    <property type="protein sequence ID" value="QOY51184.1"/>
    <property type="molecule type" value="Genomic_DNA"/>
</dbReference>
<comment type="catalytic activity">
    <reaction evidence="7">
        <text>a 2'-deoxyadenosine in DNA + S-adenosyl-L-methionine = an N(6)-methyl-2'-deoxyadenosine in DNA + S-adenosyl-L-homocysteine + H(+)</text>
        <dbReference type="Rhea" id="RHEA:15197"/>
        <dbReference type="Rhea" id="RHEA-COMP:12418"/>
        <dbReference type="Rhea" id="RHEA-COMP:12419"/>
        <dbReference type="ChEBI" id="CHEBI:15378"/>
        <dbReference type="ChEBI" id="CHEBI:57856"/>
        <dbReference type="ChEBI" id="CHEBI:59789"/>
        <dbReference type="ChEBI" id="CHEBI:90615"/>
        <dbReference type="ChEBI" id="CHEBI:90616"/>
        <dbReference type="EC" id="2.1.1.72"/>
    </reaction>
</comment>
<dbReference type="SUPFAM" id="SSF116734">
    <property type="entry name" value="DNA methylase specificity domain"/>
    <property type="match status" value="1"/>
</dbReference>
<evidence type="ECO:0000259" key="10">
    <source>
        <dbReference type="Pfam" id="PF13588"/>
    </source>
</evidence>
<dbReference type="Pfam" id="PF07669">
    <property type="entry name" value="Eco57I"/>
    <property type="match status" value="1"/>
</dbReference>
<dbReference type="PROSITE" id="PS00092">
    <property type="entry name" value="N6_MTASE"/>
    <property type="match status" value="1"/>
</dbReference>
<evidence type="ECO:0000256" key="7">
    <source>
        <dbReference type="ARBA" id="ARBA00047942"/>
    </source>
</evidence>
<proteinExistence type="predicted"/>
<reference evidence="11 12" key="1">
    <citation type="submission" date="2020-05" db="EMBL/GenBank/DDBJ databases">
        <title>Sulfurimonas marisnigri, sp. nov., and Sulfurimonas baltica, sp. nov., manganese oxide reducing chemolithoautotrophs of the class Epsilonproteobacteria isolated from the pelagic redoxclines of the Black and Baltic Seas and emended description of the genus Sulfurimonas.</title>
        <authorList>
            <person name="Henkel J.V."/>
            <person name="Laudan C."/>
            <person name="Werner J."/>
            <person name="Neu T."/>
            <person name="Plewe S."/>
            <person name="Sproer C."/>
            <person name="Bunk B."/>
            <person name="Schulz-Vogt H.N."/>
        </authorList>
    </citation>
    <scope>NUCLEOTIDE SEQUENCE [LARGE SCALE GENOMIC DNA]</scope>
    <source>
        <strain evidence="11 12">GD2</strain>
    </source>
</reference>
<dbReference type="KEGG" id="sbal:HUE88_08570"/>
<dbReference type="PANTHER" id="PTHR33841">
    <property type="entry name" value="DNA METHYLTRANSFERASE YEEA-RELATED"/>
    <property type="match status" value="1"/>
</dbReference>
<dbReference type="GO" id="GO:0009007">
    <property type="term" value="F:site-specific DNA-methyltransferase (adenine-specific) activity"/>
    <property type="evidence" value="ECO:0007669"/>
    <property type="project" value="UniProtKB-EC"/>
</dbReference>
<evidence type="ECO:0000313" key="12">
    <source>
        <dbReference type="Proteomes" id="UP000593994"/>
    </source>
</evidence>
<dbReference type="InterPro" id="IPR029464">
    <property type="entry name" value="HSDR_N"/>
</dbReference>
<name>A0A7S7LUW7_9BACT</name>
<protein>
    <recommendedName>
        <fullName evidence="1">site-specific DNA-methyltransferase (adenine-specific)</fullName>
        <ecNumber evidence="1">2.1.1.72</ecNumber>
    </recommendedName>
</protein>
<evidence type="ECO:0000256" key="3">
    <source>
        <dbReference type="ARBA" id="ARBA00022679"/>
    </source>
</evidence>
<gene>
    <name evidence="11" type="ORF">HUE88_08570</name>
</gene>
<sequence>MFQKSLLKNFIKSFNTPNYNDIINLITKDKFIAEDANGAEFISLLSKMLNWTNCTREVKNLTDMKKADAVIYDKNNDPIAIIELKSSDKKISNRDIIAQAFRYKNEKPTCKYVIVSNFVSLDIYSESSDVCFSLDMTSSQSYTILYALLCQSSLETNEIARLKKYSKSQEEITKEVYKEYSSFRLKLLNNLIENNKELSRESIFECANKLLDRFMFILFAEDRGLIPPNSIDAIINKYKNDKKWGDNKPLYEYYKRYFHYIDIGNYDINIPKYNGNLFKPDERLENLIIDDHIIKEDLSALSAKDFSDDVDVEVLGHIFEQSLNDLEKIKESLFEEHKIVDTRKKDGVFYTPKFITEYIINNTVAKLCNDKKEVLKLFDEVKDTTKAKEKRRDTLHLYREYLESLKIVDPACGSGAFLTACFRFLLDEHKWIQNELFKYEAGLFDYHDIDKQIIENNLFGVDINNASVGIAKLSLWLQTAKRDRPLSNLMNNIKSANSLTTDWNELFPDIMANGGFDCVIGNPPYFNIQTLGAKSEVAKEIQKTYPHIWQDKSDILFYFIAKAIEITKSKVGFITSNAFLHSAKAVKLRNYILENAPISKIVNFEKYMVFEDASITSAIIEFNKNKKDSECLAYNFKDKDYDVNDINNTISDIKNYFEVTLKKDDVFALVDKKISAMNDKIDSIHPKLDTLFKIGKGMETAADKVFLFKEYPSQFPKEFIKPRVTGKNIERYSISNNETYILYFEDIENFEDLPNSIQNHLIENKDFLKNRAQIKRSKHSKWWRFTFPIHKELYHHNKIFCSRRAFENTFVIDCNNEYLAFSNMTTIFDTNDNFDLKYLLALLNSKVLNFRYKSIGKQTGGGSFEYFPNGVGKLPIPDISKEEQEPFINLVNTIIESKEKITKYKKHFDSLNAVDKIEIQEEIEKLETLVLNSVNEIDSLVYELYGLSGDEIGIIEDNINVK</sequence>
<evidence type="ECO:0000259" key="9">
    <source>
        <dbReference type="Pfam" id="PF12950"/>
    </source>
</evidence>
<dbReference type="RefSeq" id="WP_194368298.1">
    <property type="nucleotide sequence ID" value="NZ_CP054492.1"/>
</dbReference>
<dbReference type="GO" id="GO:0003677">
    <property type="term" value="F:DNA binding"/>
    <property type="evidence" value="ECO:0007669"/>
    <property type="project" value="UniProtKB-KW"/>
</dbReference>
<keyword evidence="3" id="KW-0808">Transferase</keyword>